<dbReference type="PANTHER" id="PTHR46481:SF10">
    <property type="entry name" value="ZINC FINGER BED DOMAIN-CONTAINING PROTEIN 39"/>
    <property type="match status" value="1"/>
</dbReference>
<evidence type="ECO:0000313" key="8">
    <source>
        <dbReference type="Proteomes" id="UP000235392"/>
    </source>
</evidence>
<evidence type="ECO:0000256" key="4">
    <source>
        <dbReference type="ARBA" id="ARBA00022833"/>
    </source>
</evidence>
<dbReference type="SUPFAM" id="SSF53098">
    <property type="entry name" value="Ribonuclease H-like"/>
    <property type="match status" value="1"/>
</dbReference>
<reference evidence="7 8" key="1">
    <citation type="submission" date="2017-11" db="EMBL/GenBank/DDBJ databases">
        <title>De novo assembly and phasing of dikaryotic genomes from two isolates of Puccinia coronata f. sp. avenae, the causal agent of oat crown rust.</title>
        <authorList>
            <person name="Miller M.E."/>
            <person name="Zhang Y."/>
            <person name="Omidvar V."/>
            <person name="Sperschneider J."/>
            <person name="Schwessinger B."/>
            <person name="Raley C."/>
            <person name="Palmer J.M."/>
            <person name="Garnica D."/>
            <person name="Upadhyaya N."/>
            <person name="Rathjen J."/>
            <person name="Taylor J.M."/>
            <person name="Park R.F."/>
            <person name="Dodds P.N."/>
            <person name="Hirsch C.D."/>
            <person name="Kianian S.F."/>
            <person name="Figueroa M."/>
        </authorList>
    </citation>
    <scope>NUCLEOTIDE SEQUENCE [LARGE SCALE GENOMIC DNA]</scope>
    <source>
        <strain evidence="7">12SD80</strain>
    </source>
</reference>
<evidence type="ECO:0000256" key="3">
    <source>
        <dbReference type="ARBA" id="ARBA00022771"/>
    </source>
</evidence>
<dbReference type="GO" id="GO:0046983">
    <property type="term" value="F:protein dimerization activity"/>
    <property type="evidence" value="ECO:0007669"/>
    <property type="project" value="InterPro"/>
</dbReference>
<sequence>MIQKTTIYLDEALQCNALWFKSHHLYAEFLLRDQFNQCKAEHAAKAVLQASTPPIISQPVPSNHIHDTDDVNLFPDASESPADNELTSYLGGKHKIPLANAGQALKWWKDHHLDFPILLLMARDYLACSATSASVKRRFSAAADICAEDCGSLAPRTIERCVNS</sequence>
<comment type="caution">
    <text evidence="7">The sequence shown here is derived from an EMBL/GenBank/DDBJ whole genome shotgun (WGS) entry which is preliminary data.</text>
</comment>
<dbReference type="Proteomes" id="UP000235392">
    <property type="component" value="Unassembled WGS sequence"/>
</dbReference>
<evidence type="ECO:0000256" key="2">
    <source>
        <dbReference type="ARBA" id="ARBA00022723"/>
    </source>
</evidence>
<dbReference type="AlphaFoldDB" id="A0A2N5UY29"/>
<dbReference type="GO" id="GO:0008270">
    <property type="term" value="F:zinc ion binding"/>
    <property type="evidence" value="ECO:0007669"/>
    <property type="project" value="UniProtKB-KW"/>
</dbReference>
<dbReference type="InterPro" id="IPR008906">
    <property type="entry name" value="HATC_C_dom"/>
</dbReference>
<keyword evidence="5" id="KW-0539">Nucleus</keyword>
<gene>
    <name evidence="7" type="ORF">PCASD_05286</name>
</gene>
<keyword evidence="2" id="KW-0479">Metal-binding</keyword>
<accession>A0A2N5UY29</accession>
<keyword evidence="3" id="KW-0863">Zinc-finger</keyword>
<proteinExistence type="predicted"/>
<protein>
    <recommendedName>
        <fullName evidence="6">HAT C-terminal dimerisation domain-containing protein</fullName>
    </recommendedName>
</protein>
<evidence type="ECO:0000256" key="5">
    <source>
        <dbReference type="ARBA" id="ARBA00023242"/>
    </source>
</evidence>
<dbReference type="EMBL" id="PGCI01000077">
    <property type="protein sequence ID" value="PLW42597.1"/>
    <property type="molecule type" value="Genomic_DNA"/>
</dbReference>
<comment type="subcellular location">
    <subcellularLocation>
        <location evidence="1">Nucleus</location>
    </subcellularLocation>
</comment>
<organism evidence="7 8">
    <name type="scientific">Puccinia coronata f. sp. avenae</name>
    <dbReference type="NCBI Taxonomy" id="200324"/>
    <lineage>
        <taxon>Eukaryota</taxon>
        <taxon>Fungi</taxon>
        <taxon>Dikarya</taxon>
        <taxon>Basidiomycota</taxon>
        <taxon>Pucciniomycotina</taxon>
        <taxon>Pucciniomycetes</taxon>
        <taxon>Pucciniales</taxon>
        <taxon>Pucciniaceae</taxon>
        <taxon>Puccinia</taxon>
    </lineage>
</organism>
<keyword evidence="4" id="KW-0862">Zinc</keyword>
<dbReference type="Pfam" id="PF05699">
    <property type="entry name" value="Dimer_Tnp_hAT"/>
    <property type="match status" value="1"/>
</dbReference>
<name>A0A2N5UY29_9BASI</name>
<dbReference type="PANTHER" id="PTHR46481">
    <property type="entry name" value="ZINC FINGER BED DOMAIN-CONTAINING PROTEIN 4"/>
    <property type="match status" value="1"/>
</dbReference>
<feature type="domain" description="HAT C-terminal dimerisation" evidence="6">
    <location>
        <begin position="86"/>
        <end position="162"/>
    </location>
</feature>
<evidence type="ECO:0000313" key="7">
    <source>
        <dbReference type="EMBL" id="PLW42597.1"/>
    </source>
</evidence>
<evidence type="ECO:0000256" key="1">
    <source>
        <dbReference type="ARBA" id="ARBA00004123"/>
    </source>
</evidence>
<dbReference type="InterPro" id="IPR052035">
    <property type="entry name" value="ZnF_BED_domain_contain"/>
</dbReference>
<dbReference type="InterPro" id="IPR012337">
    <property type="entry name" value="RNaseH-like_sf"/>
</dbReference>
<evidence type="ECO:0000259" key="6">
    <source>
        <dbReference type="Pfam" id="PF05699"/>
    </source>
</evidence>
<dbReference type="GO" id="GO:0005634">
    <property type="term" value="C:nucleus"/>
    <property type="evidence" value="ECO:0007669"/>
    <property type="project" value="UniProtKB-SubCell"/>
</dbReference>